<organism evidence="13 14">
    <name type="scientific">Mollisia scopiformis</name>
    <name type="common">Conifer needle endophyte fungus</name>
    <name type="synonym">Phialocephala scopiformis</name>
    <dbReference type="NCBI Taxonomy" id="149040"/>
    <lineage>
        <taxon>Eukaryota</taxon>
        <taxon>Fungi</taxon>
        <taxon>Dikarya</taxon>
        <taxon>Ascomycota</taxon>
        <taxon>Pezizomycotina</taxon>
        <taxon>Leotiomycetes</taxon>
        <taxon>Helotiales</taxon>
        <taxon>Mollisiaceae</taxon>
        <taxon>Mollisia</taxon>
    </lineage>
</organism>
<dbReference type="PANTHER" id="PTHR43178:SF5">
    <property type="entry name" value="LIPOAMIDE ACYLTRANSFERASE COMPONENT OF BRANCHED-CHAIN ALPHA-KETO ACID DEHYDROGENASE COMPLEX, MITOCHONDRIAL"/>
    <property type="match status" value="1"/>
</dbReference>
<evidence type="ECO:0000256" key="7">
    <source>
        <dbReference type="ARBA" id="ARBA00023128"/>
    </source>
</evidence>
<keyword evidence="14" id="KW-1185">Reference proteome</keyword>
<keyword evidence="6" id="KW-0809">Transit peptide</keyword>
<evidence type="ECO:0000256" key="3">
    <source>
        <dbReference type="ARBA" id="ARBA00007317"/>
    </source>
</evidence>
<dbReference type="FunFam" id="2.40.50.100:FF:000013">
    <property type="entry name" value="Dihydrolipoamide acetyltransferase component of pyruvate dehydrogenase complex"/>
    <property type="match status" value="1"/>
</dbReference>
<dbReference type="InterPro" id="IPR023213">
    <property type="entry name" value="CAT-like_dom_sf"/>
</dbReference>
<feature type="region of interest" description="Disordered" evidence="10">
    <location>
        <begin position="211"/>
        <end position="235"/>
    </location>
</feature>
<dbReference type="GO" id="GO:0031405">
    <property type="term" value="F:lipoic acid binding"/>
    <property type="evidence" value="ECO:0007669"/>
    <property type="project" value="TreeGrafter"/>
</dbReference>
<dbReference type="STRING" id="149040.A0A194XKH4"/>
<dbReference type="Proteomes" id="UP000070700">
    <property type="component" value="Unassembled WGS sequence"/>
</dbReference>
<dbReference type="GO" id="GO:0016407">
    <property type="term" value="F:acetyltransferase activity"/>
    <property type="evidence" value="ECO:0007669"/>
    <property type="project" value="TreeGrafter"/>
</dbReference>
<evidence type="ECO:0000256" key="1">
    <source>
        <dbReference type="ARBA" id="ARBA00001938"/>
    </source>
</evidence>
<evidence type="ECO:0000259" key="12">
    <source>
        <dbReference type="PROSITE" id="PS51826"/>
    </source>
</evidence>
<comment type="similarity">
    <text evidence="3 9">Belongs to the 2-oxoacid dehydrogenase family.</text>
</comment>
<evidence type="ECO:0000259" key="11">
    <source>
        <dbReference type="PROSITE" id="PS50968"/>
    </source>
</evidence>
<gene>
    <name evidence="13" type="ORF">LY89DRAFT_610888</name>
</gene>
<accession>A0A194XKH4</accession>
<evidence type="ECO:0000313" key="13">
    <source>
        <dbReference type="EMBL" id="KUJ20609.1"/>
    </source>
</evidence>
<feature type="region of interest" description="Disordered" evidence="10">
    <location>
        <begin position="127"/>
        <end position="173"/>
    </location>
</feature>
<evidence type="ECO:0000256" key="5">
    <source>
        <dbReference type="ARBA" id="ARBA00022823"/>
    </source>
</evidence>
<evidence type="ECO:0000256" key="6">
    <source>
        <dbReference type="ARBA" id="ARBA00022946"/>
    </source>
</evidence>
<keyword evidence="5 9" id="KW-0450">Lipoyl</keyword>
<dbReference type="GO" id="GO:0005759">
    <property type="term" value="C:mitochondrial matrix"/>
    <property type="evidence" value="ECO:0007669"/>
    <property type="project" value="UniProtKB-SubCell"/>
</dbReference>
<feature type="domain" description="Peripheral subunit-binding (PSBD)" evidence="12">
    <location>
        <begin position="173"/>
        <end position="210"/>
    </location>
</feature>
<evidence type="ECO:0000256" key="10">
    <source>
        <dbReference type="SAM" id="MobiDB-lite"/>
    </source>
</evidence>
<dbReference type="FunFam" id="4.10.320.10:FF:000009">
    <property type="entry name" value="Dihydrolipoamide acetyltransferase component of pyruvate dehydrogenase complex"/>
    <property type="match status" value="1"/>
</dbReference>
<dbReference type="InterPro" id="IPR036625">
    <property type="entry name" value="E3-bd_dom_sf"/>
</dbReference>
<dbReference type="CDD" id="cd06849">
    <property type="entry name" value="lipoyl_domain"/>
    <property type="match status" value="1"/>
</dbReference>
<dbReference type="Gene3D" id="4.10.320.10">
    <property type="entry name" value="E3-binding domain"/>
    <property type="match status" value="1"/>
</dbReference>
<reference evidence="13 14" key="1">
    <citation type="submission" date="2015-10" db="EMBL/GenBank/DDBJ databases">
        <title>Full genome of DAOMC 229536 Phialocephala scopiformis, a fungal endophyte of spruce producing the potent anti-insectan compound rugulosin.</title>
        <authorList>
            <consortium name="DOE Joint Genome Institute"/>
            <person name="Walker A.K."/>
            <person name="Frasz S.L."/>
            <person name="Seifert K.A."/>
            <person name="Miller J.D."/>
            <person name="Mondo S.J."/>
            <person name="Labutti K."/>
            <person name="Lipzen A."/>
            <person name="Dockter R."/>
            <person name="Kennedy M."/>
            <person name="Grigoriev I.V."/>
            <person name="Spatafora J.W."/>
        </authorList>
    </citation>
    <scope>NUCLEOTIDE SEQUENCE [LARGE SCALE GENOMIC DNA]</scope>
    <source>
        <strain evidence="13 14">CBS 120377</strain>
    </source>
</reference>
<dbReference type="AlphaFoldDB" id="A0A194XKH4"/>
<dbReference type="InParanoid" id="A0A194XKH4"/>
<keyword evidence="7" id="KW-0496">Mitochondrion</keyword>
<evidence type="ECO:0000256" key="9">
    <source>
        <dbReference type="RuleBase" id="RU003423"/>
    </source>
</evidence>
<dbReference type="Gene3D" id="2.40.50.100">
    <property type="match status" value="1"/>
</dbReference>
<dbReference type="KEGG" id="psco:LY89DRAFT_610888"/>
<keyword evidence="4 9" id="KW-0808">Transferase</keyword>
<dbReference type="Gene3D" id="3.30.559.10">
    <property type="entry name" value="Chloramphenicol acetyltransferase-like domain"/>
    <property type="match status" value="1"/>
</dbReference>
<dbReference type="Pfam" id="PF02817">
    <property type="entry name" value="E3_binding"/>
    <property type="match status" value="1"/>
</dbReference>
<protein>
    <recommendedName>
        <fullName evidence="9">Dihydrolipoamide acetyltransferase component of pyruvate dehydrogenase complex</fullName>
        <ecNumber evidence="9">2.3.1.-</ecNumber>
    </recommendedName>
</protein>
<comment type="cofactor">
    <cofactor evidence="1 9">
        <name>(R)-lipoate</name>
        <dbReference type="ChEBI" id="CHEBI:83088"/>
    </cofactor>
</comment>
<dbReference type="SUPFAM" id="SSF47005">
    <property type="entry name" value="Peripheral subunit-binding domain of 2-oxo acid dehydrogenase complex"/>
    <property type="match status" value="1"/>
</dbReference>
<dbReference type="GO" id="GO:0045333">
    <property type="term" value="P:cellular respiration"/>
    <property type="evidence" value="ECO:0007669"/>
    <property type="project" value="UniProtKB-ARBA"/>
</dbReference>
<dbReference type="EMBL" id="KQ947409">
    <property type="protein sequence ID" value="KUJ20609.1"/>
    <property type="molecule type" value="Genomic_DNA"/>
</dbReference>
<dbReference type="Pfam" id="PF00198">
    <property type="entry name" value="2-oxoacid_dh"/>
    <property type="match status" value="1"/>
</dbReference>
<keyword evidence="8 9" id="KW-0012">Acyltransferase</keyword>
<dbReference type="GeneID" id="28820289"/>
<proteinExistence type="inferred from homology"/>
<evidence type="ECO:0000256" key="2">
    <source>
        <dbReference type="ARBA" id="ARBA00004305"/>
    </source>
</evidence>
<dbReference type="PROSITE" id="PS50968">
    <property type="entry name" value="BIOTINYL_LIPOYL"/>
    <property type="match status" value="1"/>
</dbReference>
<dbReference type="InterPro" id="IPR001078">
    <property type="entry name" value="2-oxoacid_DH_actylTfrase"/>
</dbReference>
<comment type="subcellular location">
    <subcellularLocation>
        <location evidence="2">Mitochondrion matrix</location>
    </subcellularLocation>
</comment>
<dbReference type="Pfam" id="PF00364">
    <property type="entry name" value="Biotin_lipoyl"/>
    <property type="match status" value="1"/>
</dbReference>
<evidence type="ECO:0000313" key="14">
    <source>
        <dbReference type="Proteomes" id="UP000070700"/>
    </source>
</evidence>
<dbReference type="FunFam" id="3.30.559.10:FF:000007">
    <property type="entry name" value="Dihydrolipoamide acetyltransferase component of pyruvate dehydrogenase complex"/>
    <property type="match status" value="1"/>
</dbReference>
<dbReference type="EC" id="2.3.1.-" evidence="9"/>
<dbReference type="InterPro" id="IPR011053">
    <property type="entry name" value="Single_hybrid_motif"/>
</dbReference>
<dbReference type="InterPro" id="IPR004167">
    <property type="entry name" value="PSBD"/>
</dbReference>
<evidence type="ECO:0000256" key="8">
    <source>
        <dbReference type="ARBA" id="ARBA00023315"/>
    </source>
</evidence>
<dbReference type="SUPFAM" id="SSF51230">
    <property type="entry name" value="Single hybrid motif"/>
    <property type="match status" value="1"/>
</dbReference>
<dbReference type="PANTHER" id="PTHR43178">
    <property type="entry name" value="DIHYDROLIPOAMIDE ACETYLTRANSFERASE COMPONENT OF PYRUVATE DEHYDROGENASE COMPLEX"/>
    <property type="match status" value="1"/>
</dbReference>
<name>A0A194XKH4_MOLSC</name>
<feature type="compositionally biased region" description="Low complexity" evidence="10">
    <location>
        <begin position="216"/>
        <end position="231"/>
    </location>
</feature>
<dbReference type="InterPro" id="IPR000089">
    <property type="entry name" value="Biotin_lipoyl"/>
</dbReference>
<feature type="domain" description="Lipoyl-binding" evidence="11">
    <location>
        <begin position="41"/>
        <end position="116"/>
    </location>
</feature>
<dbReference type="PROSITE" id="PS51826">
    <property type="entry name" value="PSBD"/>
    <property type="match status" value="1"/>
</dbReference>
<dbReference type="SUPFAM" id="SSF52777">
    <property type="entry name" value="CoA-dependent acyltransferases"/>
    <property type="match status" value="1"/>
</dbReference>
<dbReference type="OrthoDB" id="15567at2759"/>
<dbReference type="InterPro" id="IPR050743">
    <property type="entry name" value="2-oxoacid_DH_E2_comp"/>
</dbReference>
<evidence type="ECO:0000256" key="4">
    <source>
        <dbReference type="ARBA" id="ARBA00022679"/>
    </source>
</evidence>
<dbReference type="RefSeq" id="XP_018074964.1">
    <property type="nucleotide sequence ID" value="XM_018210563.1"/>
</dbReference>
<sequence>MHLRSYSRIALRHWLNYSGLIQRQSPRTARCFHATAKALVIKPFLLADIGEGIRECEIIQWFVEPEARVEEWDKLCEVQSDKASVEITSRFAGVIKKLHYEAGEMAKVGKPLVDIDIQGEIKQEDLAAVTEGEESQIQAEDTEARVPEAEPAPETPAMEEEAPSPPKGKHASLATPAVRHLTKELDVNIEDVQGTGRDGRVLKEDVYQYAKHRDTTPSTPSKQPTTPGQQTETITPLSTTQHQMFKTMTKSLSIPHFLYAQELDLITLSSLRHRLNKSLSLTPQNGISKLSFLPFIIKAVSMTLAQYPILNARVDTDPKTTKPTLVYRSQHNIGIAMDTPSGLLVPVIKDAASLSILDIAAKISRLQSLASESRLSSADLSSGTITVSNIGSIGGTYVSPVIVEREVAILGIGKVRSVPAFNEEGTVVRKEVCNFSWSADHRVIDGATMARAAEMVRGFVEGVEGMGIHLR</sequence>